<dbReference type="GO" id="GO:1990904">
    <property type="term" value="C:ribonucleoprotein complex"/>
    <property type="evidence" value="ECO:0007669"/>
    <property type="project" value="TreeGrafter"/>
</dbReference>
<dbReference type="GO" id="GO:0001514">
    <property type="term" value="P:selenocysteine incorporation"/>
    <property type="evidence" value="ECO:0007669"/>
    <property type="project" value="UniProtKB-ARBA"/>
</dbReference>
<dbReference type="AlphaFoldDB" id="V3ZFU3"/>
<dbReference type="KEGG" id="lgi:LOTGIDRAFT_134361"/>
<dbReference type="GeneID" id="20233542"/>
<dbReference type="Pfam" id="PF01248">
    <property type="entry name" value="Ribosomal_L7Ae"/>
    <property type="match status" value="1"/>
</dbReference>
<dbReference type="PANTHER" id="PTHR13284:SF4">
    <property type="entry name" value="C2H2-TYPE DOMAIN-CONTAINING PROTEIN"/>
    <property type="match status" value="1"/>
</dbReference>
<dbReference type="InterPro" id="IPR040051">
    <property type="entry name" value="SECISBP2"/>
</dbReference>
<dbReference type="EMBL" id="KB203827">
    <property type="protein sequence ID" value="ESO82987.1"/>
    <property type="molecule type" value="Genomic_DNA"/>
</dbReference>
<dbReference type="STRING" id="225164.V3ZFU3"/>
<dbReference type="GO" id="GO:0003730">
    <property type="term" value="F:mRNA 3'-UTR binding"/>
    <property type="evidence" value="ECO:0007669"/>
    <property type="project" value="TreeGrafter"/>
</dbReference>
<dbReference type="GO" id="GO:0005739">
    <property type="term" value="C:mitochondrion"/>
    <property type="evidence" value="ECO:0007669"/>
    <property type="project" value="TreeGrafter"/>
</dbReference>
<gene>
    <name evidence="3" type="ORF">LOTGIDRAFT_134361</name>
</gene>
<evidence type="ECO:0000313" key="4">
    <source>
        <dbReference type="Proteomes" id="UP000030746"/>
    </source>
</evidence>
<dbReference type="InterPro" id="IPR004038">
    <property type="entry name" value="Ribosomal_eL8/eL30/eS12/Gad45"/>
</dbReference>
<dbReference type="FunFam" id="3.30.1330.30:FF:000004">
    <property type="entry name" value="selenocysteine insertion sequence-binding protein 2"/>
    <property type="match status" value="1"/>
</dbReference>
<dbReference type="Gene3D" id="3.30.1330.30">
    <property type="match status" value="1"/>
</dbReference>
<keyword evidence="4" id="KW-1185">Reference proteome</keyword>
<dbReference type="Proteomes" id="UP000030746">
    <property type="component" value="Unassembled WGS sequence"/>
</dbReference>
<accession>V3ZFU3</accession>
<dbReference type="OMA" id="QSFFWRI"/>
<dbReference type="GO" id="GO:0035368">
    <property type="term" value="F:selenocysteine insertion sequence binding"/>
    <property type="evidence" value="ECO:0007669"/>
    <property type="project" value="InterPro"/>
</dbReference>
<feature type="non-terminal residue" evidence="3">
    <location>
        <position position="289"/>
    </location>
</feature>
<evidence type="ECO:0000313" key="3">
    <source>
        <dbReference type="EMBL" id="ESO82987.1"/>
    </source>
</evidence>
<sequence>MRLLEEDPSGVSGGSQVCVGVVNPESDLSQDEDKGKGSASAELSPVSQTSPFSMSPLSPSASPLQSGFNSPIAKDSSNPALLKIHSRRYREYCTQMLEKDIDNCCLQFLQNLVRYQDKQYHKDPKKAKSKRRIVLGLREVTKHLKLQKIRCVIISPNLEKIQSKGGLDDALNNILNMCTEQEVPYVFALGRRALGRACAKLVPVSVVGVFNFEGSERQFWRLIELTQKATDSYKEMVSSVEKDLQENPNNRAGPSGVPNLFAHMGHSRTPSGCSAISFTSSILSEPISE</sequence>
<dbReference type="PANTHER" id="PTHR13284">
    <property type="entry name" value="GH01354P"/>
    <property type="match status" value="1"/>
</dbReference>
<proteinExistence type="predicted"/>
<dbReference type="HOGENOM" id="CLU_964962_0_0_1"/>
<dbReference type="GO" id="GO:0043021">
    <property type="term" value="F:ribonucleoprotein complex binding"/>
    <property type="evidence" value="ECO:0007669"/>
    <property type="project" value="TreeGrafter"/>
</dbReference>
<dbReference type="OrthoDB" id="263617at2759"/>
<feature type="region of interest" description="Disordered" evidence="1">
    <location>
        <begin position="241"/>
        <end position="263"/>
    </location>
</feature>
<organism evidence="3 4">
    <name type="scientific">Lottia gigantea</name>
    <name type="common">Giant owl limpet</name>
    <dbReference type="NCBI Taxonomy" id="225164"/>
    <lineage>
        <taxon>Eukaryota</taxon>
        <taxon>Metazoa</taxon>
        <taxon>Spiralia</taxon>
        <taxon>Lophotrochozoa</taxon>
        <taxon>Mollusca</taxon>
        <taxon>Gastropoda</taxon>
        <taxon>Patellogastropoda</taxon>
        <taxon>Lottioidea</taxon>
        <taxon>Lottiidae</taxon>
        <taxon>Lottia</taxon>
    </lineage>
</organism>
<reference evidence="3 4" key="1">
    <citation type="journal article" date="2013" name="Nature">
        <title>Insights into bilaterian evolution from three spiralian genomes.</title>
        <authorList>
            <person name="Simakov O."/>
            <person name="Marletaz F."/>
            <person name="Cho S.J."/>
            <person name="Edsinger-Gonzales E."/>
            <person name="Havlak P."/>
            <person name="Hellsten U."/>
            <person name="Kuo D.H."/>
            <person name="Larsson T."/>
            <person name="Lv J."/>
            <person name="Arendt D."/>
            <person name="Savage R."/>
            <person name="Osoegawa K."/>
            <person name="de Jong P."/>
            <person name="Grimwood J."/>
            <person name="Chapman J.A."/>
            <person name="Shapiro H."/>
            <person name="Aerts A."/>
            <person name="Otillar R.P."/>
            <person name="Terry A.Y."/>
            <person name="Boore J.L."/>
            <person name="Grigoriev I.V."/>
            <person name="Lindberg D.R."/>
            <person name="Seaver E.C."/>
            <person name="Weisblat D.A."/>
            <person name="Putnam N.H."/>
            <person name="Rokhsar D.S."/>
        </authorList>
    </citation>
    <scope>NUCLEOTIDE SEQUENCE [LARGE SCALE GENOMIC DNA]</scope>
</reference>
<feature type="compositionally biased region" description="Low complexity" evidence="1">
    <location>
        <begin position="50"/>
        <end position="66"/>
    </location>
</feature>
<protein>
    <recommendedName>
        <fullName evidence="2">Ribosomal protein eL8/eL30/eS12/Gadd45 domain-containing protein</fullName>
    </recommendedName>
</protein>
<evidence type="ECO:0000256" key="1">
    <source>
        <dbReference type="SAM" id="MobiDB-lite"/>
    </source>
</evidence>
<evidence type="ECO:0000259" key="2">
    <source>
        <dbReference type="Pfam" id="PF01248"/>
    </source>
</evidence>
<name>V3ZFU3_LOTGI</name>
<feature type="region of interest" description="Disordered" evidence="1">
    <location>
        <begin position="1"/>
        <end position="72"/>
    </location>
</feature>
<feature type="domain" description="Ribosomal protein eL8/eL30/eS12/Gadd45" evidence="2">
    <location>
        <begin position="120"/>
        <end position="216"/>
    </location>
</feature>
<dbReference type="RefSeq" id="XP_009066355.1">
    <property type="nucleotide sequence ID" value="XM_009068107.1"/>
</dbReference>
<dbReference type="SUPFAM" id="SSF55315">
    <property type="entry name" value="L30e-like"/>
    <property type="match status" value="1"/>
</dbReference>
<dbReference type="CTD" id="20233542"/>
<dbReference type="InterPro" id="IPR029064">
    <property type="entry name" value="Ribosomal_eL30-like_sf"/>
</dbReference>